<gene>
    <name evidence="2" type="ORF">Q8791_28315</name>
</gene>
<evidence type="ECO:0000256" key="1">
    <source>
        <dbReference type="SAM" id="MobiDB-lite"/>
    </source>
</evidence>
<comment type="caution">
    <text evidence="2">The sequence shown here is derived from an EMBL/GenBank/DDBJ whole genome shotgun (WGS) entry which is preliminary data.</text>
</comment>
<accession>A0ABU7KFW1</accession>
<reference evidence="2 3" key="1">
    <citation type="submission" date="2023-08" db="EMBL/GenBank/DDBJ databases">
        <authorList>
            <person name="Girao M."/>
            <person name="Carvalho M.F."/>
        </authorList>
    </citation>
    <scope>NUCLEOTIDE SEQUENCE [LARGE SCALE GENOMIC DNA]</scope>
    <source>
        <strain evidence="2 3">CT-R113</strain>
    </source>
</reference>
<protein>
    <submittedName>
        <fullName evidence="2">Uncharacterized protein</fullName>
    </submittedName>
</protein>
<sequence>MAFHRPGLPSDLPGPELLWARTGVYAAVCAGLGLADCVAEDGVVRRGDSADGDGFRLARVAGGRFLLVGAHRFRSPERGWPRPVDPFEGAPDWLPWEWLERVPCPDFAYWWDGAWARTAYPDDWDDDGLGPAVEGADADMLVWRMEILDPDTDGFGRGPLREALATLVARAEEHAVDAASLGAVIGYLEHTGDTDTERALECARGLGLTGDSEPHVLPAGQGGPASGGCPAVGLGEQLLLVGDAMRSAGEFTRPEAVTVLGVPRSPDRGTGRGVSDAEPWITEGAGEARSAPGPGPSGAPGAADDGPPRPAEGVDPPAGSASGAALLSEVAALAAAVGDRVAGGSGDVCVLVFRAPHAWGLTSEDGSDVPSDTGLPELLERLRRQEAHPERGRWLFARITASPREVLLERVYDHWPTWENGASDGTPENLGFLADEMAARSPGWRPAWAALLDDASAFDPPWPGPAGTPSIPPLRPDPEGRVALLDRIGFLLRAAAGRRDWDRLRLSYRALVGYAGGTIVATGPAGDEELGLDEELRAALADLRSATYSEGRGAWFRAELVLERAGGWRVVYDRDDEPDFSVPPPAFSYALDARYYPRDSGRVPPWLAERLRSARG</sequence>
<dbReference type="RefSeq" id="WP_330094896.1">
    <property type="nucleotide sequence ID" value="NZ_JAUZMY010000042.1"/>
</dbReference>
<name>A0ABU7KFW1_9ACTN</name>
<evidence type="ECO:0000313" key="2">
    <source>
        <dbReference type="EMBL" id="MEE2041134.1"/>
    </source>
</evidence>
<dbReference type="SUPFAM" id="SSF160424">
    <property type="entry name" value="BH3703-like"/>
    <property type="match status" value="1"/>
</dbReference>
<organism evidence="2 3">
    <name type="scientific">Nocardiopsis codii</name>
    <dbReference type="NCBI Taxonomy" id="3065942"/>
    <lineage>
        <taxon>Bacteria</taxon>
        <taxon>Bacillati</taxon>
        <taxon>Actinomycetota</taxon>
        <taxon>Actinomycetes</taxon>
        <taxon>Streptosporangiales</taxon>
        <taxon>Nocardiopsidaceae</taxon>
        <taxon>Nocardiopsis</taxon>
    </lineage>
</organism>
<proteinExistence type="predicted"/>
<evidence type="ECO:0000313" key="3">
    <source>
        <dbReference type="Proteomes" id="UP001356095"/>
    </source>
</evidence>
<dbReference type="InterPro" id="IPR036170">
    <property type="entry name" value="YezG-like_sf"/>
</dbReference>
<feature type="region of interest" description="Disordered" evidence="1">
    <location>
        <begin position="259"/>
        <end position="320"/>
    </location>
</feature>
<feature type="compositionally biased region" description="Low complexity" evidence="1">
    <location>
        <begin position="299"/>
        <end position="320"/>
    </location>
</feature>
<keyword evidence="3" id="KW-1185">Reference proteome</keyword>
<dbReference type="Proteomes" id="UP001356095">
    <property type="component" value="Unassembled WGS sequence"/>
</dbReference>
<dbReference type="EMBL" id="JAUZMY010000042">
    <property type="protein sequence ID" value="MEE2041134.1"/>
    <property type="molecule type" value="Genomic_DNA"/>
</dbReference>